<evidence type="ECO:0000256" key="1">
    <source>
        <dbReference type="SAM" id="MobiDB-lite"/>
    </source>
</evidence>
<sequence length="80" mass="9166">MPDAHHSLVIQAFLVELQPYYFFWSLVEHLSVTVSEMLQRVNRYVVVEALVAGKREDQKQPRAESSRGLPPALKEKDGKT</sequence>
<dbReference type="Proteomes" id="UP000287651">
    <property type="component" value="Unassembled WGS sequence"/>
</dbReference>
<gene>
    <name evidence="2" type="ORF">B296_00033706</name>
</gene>
<comment type="caution">
    <text evidence="2">The sequence shown here is derived from an EMBL/GenBank/DDBJ whole genome shotgun (WGS) entry which is preliminary data.</text>
</comment>
<evidence type="ECO:0000313" key="2">
    <source>
        <dbReference type="EMBL" id="RRT51135.1"/>
    </source>
</evidence>
<dbReference type="AlphaFoldDB" id="A0A426YHC0"/>
<organism evidence="2 3">
    <name type="scientific">Ensete ventricosum</name>
    <name type="common">Abyssinian banana</name>
    <name type="synonym">Musa ensete</name>
    <dbReference type="NCBI Taxonomy" id="4639"/>
    <lineage>
        <taxon>Eukaryota</taxon>
        <taxon>Viridiplantae</taxon>
        <taxon>Streptophyta</taxon>
        <taxon>Embryophyta</taxon>
        <taxon>Tracheophyta</taxon>
        <taxon>Spermatophyta</taxon>
        <taxon>Magnoliopsida</taxon>
        <taxon>Liliopsida</taxon>
        <taxon>Zingiberales</taxon>
        <taxon>Musaceae</taxon>
        <taxon>Ensete</taxon>
    </lineage>
</organism>
<evidence type="ECO:0000313" key="3">
    <source>
        <dbReference type="Proteomes" id="UP000287651"/>
    </source>
</evidence>
<dbReference type="EMBL" id="AMZH03012378">
    <property type="protein sequence ID" value="RRT51135.1"/>
    <property type="molecule type" value="Genomic_DNA"/>
</dbReference>
<protein>
    <submittedName>
        <fullName evidence="2">Uncharacterized protein</fullName>
    </submittedName>
</protein>
<reference evidence="2 3" key="1">
    <citation type="journal article" date="2014" name="Agronomy (Basel)">
        <title>A Draft Genome Sequence for Ensete ventricosum, the Drought-Tolerant Tree Against Hunger.</title>
        <authorList>
            <person name="Harrison J."/>
            <person name="Moore K.A."/>
            <person name="Paszkiewicz K."/>
            <person name="Jones T."/>
            <person name="Grant M."/>
            <person name="Ambacheew D."/>
            <person name="Muzemil S."/>
            <person name="Studholme D.J."/>
        </authorList>
    </citation>
    <scope>NUCLEOTIDE SEQUENCE [LARGE SCALE GENOMIC DNA]</scope>
</reference>
<accession>A0A426YHC0</accession>
<feature type="compositionally biased region" description="Basic and acidic residues" evidence="1">
    <location>
        <begin position="55"/>
        <end position="65"/>
    </location>
</feature>
<feature type="region of interest" description="Disordered" evidence="1">
    <location>
        <begin position="55"/>
        <end position="80"/>
    </location>
</feature>
<name>A0A426YHC0_ENSVE</name>
<proteinExistence type="predicted"/>